<keyword evidence="1" id="KW-1133">Transmembrane helix</keyword>
<accession>A0AB39UZI7</accession>
<dbReference type="InterPro" id="IPR008620">
    <property type="entry name" value="FixH"/>
</dbReference>
<keyword evidence="1" id="KW-0472">Membrane</keyword>
<keyword evidence="1" id="KW-0812">Transmembrane</keyword>
<dbReference type="Pfam" id="PF05751">
    <property type="entry name" value="FixH"/>
    <property type="match status" value="1"/>
</dbReference>
<gene>
    <name evidence="2" type="ORF">AAIA72_05250</name>
</gene>
<sequence length="171" mass="19367">MTSSSTTSRPWYRESWAWFLIIMLCSSFVVGGILLYFAVNGQDSLVRDDYYKAGLAINTQLEKDKTARALGLTSRIEFKPDQSIRIWLSGTPAFVAPEFLKLVLIHPTLAGRDQDLRLMKQPDGSYLGILHEPVTGKWHLDLRDPEEHWRLKTEANLSQPTTIQLDPPAAP</sequence>
<feature type="transmembrane region" description="Helical" evidence="1">
    <location>
        <begin position="16"/>
        <end position="39"/>
    </location>
</feature>
<dbReference type="RefSeq" id="WP_369602374.1">
    <property type="nucleotide sequence ID" value="NZ_CP154858.1"/>
</dbReference>
<evidence type="ECO:0000313" key="2">
    <source>
        <dbReference type="EMBL" id="XDT73380.1"/>
    </source>
</evidence>
<reference evidence="2" key="1">
    <citation type="submission" date="2024-05" db="EMBL/GenBank/DDBJ databases">
        <title>Genome sequencing of novel strain.</title>
        <authorList>
            <person name="Ganbat D."/>
            <person name="Ganbat S."/>
            <person name="Lee S.-J."/>
        </authorList>
    </citation>
    <scope>NUCLEOTIDE SEQUENCE</scope>
    <source>
        <strain evidence="2">SMD15-11</strain>
    </source>
</reference>
<dbReference type="AlphaFoldDB" id="A0AB39UZI7"/>
<protein>
    <submittedName>
        <fullName evidence="2">FixH family protein</fullName>
    </submittedName>
</protein>
<proteinExistence type="predicted"/>
<organism evidence="2">
    <name type="scientific">Thermohahella caldifontis</name>
    <dbReference type="NCBI Taxonomy" id="3142973"/>
    <lineage>
        <taxon>Bacteria</taxon>
        <taxon>Pseudomonadati</taxon>
        <taxon>Pseudomonadota</taxon>
        <taxon>Gammaproteobacteria</taxon>
        <taxon>Oceanospirillales</taxon>
        <taxon>Hahellaceae</taxon>
        <taxon>Thermohahella</taxon>
    </lineage>
</organism>
<dbReference type="EMBL" id="CP154858">
    <property type="protein sequence ID" value="XDT73380.1"/>
    <property type="molecule type" value="Genomic_DNA"/>
</dbReference>
<dbReference type="KEGG" id="tcd:AAIA72_05250"/>
<evidence type="ECO:0000256" key="1">
    <source>
        <dbReference type="SAM" id="Phobius"/>
    </source>
</evidence>
<name>A0AB39UZI7_9GAMM</name>